<dbReference type="OrthoDB" id="10256233at2759"/>
<evidence type="ECO:0000256" key="1">
    <source>
        <dbReference type="ARBA" id="ARBA00004273"/>
    </source>
</evidence>
<feature type="compositionally biased region" description="Low complexity" evidence="14">
    <location>
        <begin position="611"/>
        <end position="621"/>
    </location>
</feature>
<evidence type="ECO:0000256" key="2">
    <source>
        <dbReference type="ARBA" id="ARBA00009575"/>
    </source>
</evidence>
<feature type="domain" description="Helicase ATP-binding" evidence="15">
    <location>
        <begin position="197"/>
        <end position="369"/>
    </location>
</feature>
<dbReference type="InterPro" id="IPR001650">
    <property type="entry name" value="Helicase_C-like"/>
</dbReference>
<dbReference type="InterPro" id="IPR014001">
    <property type="entry name" value="Helicase_ATP-bd"/>
</dbReference>
<dbReference type="GO" id="GO:0016787">
    <property type="term" value="F:hydrolase activity"/>
    <property type="evidence" value="ECO:0007669"/>
    <property type="project" value="UniProtKB-KW"/>
</dbReference>
<evidence type="ECO:0000259" key="16">
    <source>
        <dbReference type="PROSITE" id="PS51194"/>
    </source>
</evidence>
<feature type="domain" description="DEAD-box RNA helicase Q" evidence="17">
    <location>
        <begin position="137"/>
        <end position="165"/>
    </location>
</feature>
<evidence type="ECO:0000256" key="9">
    <source>
        <dbReference type="ARBA" id="ARBA00022840"/>
    </source>
</evidence>
<evidence type="ECO:0000256" key="14">
    <source>
        <dbReference type="SAM" id="MobiDB-lite"/>
    </source>
</evidence>
<evidence type="ECO:0000256" key="12">
    <source>
        <dbReference type="ARBA" id="ARBA00023136"/>
    </source>
</evidence>
<keyword evidence="6" id="KW-0999">Mitochondrion inner membrane</keyword>
<comment type="caution">
    <text evidence="18">The sequence shown here is derived from an EMBL/GenBank/DDBJ whole genome shotgun (WGS) entry which is preliminary data.</text>
</comment>
<feature type="region of interest" description="Disordered" evidence="14">
    <location>
        <begin position="588"/>
        <end position="628"/>
    </location>
</feature>
<feature type="short sequence motif" description="Q motif" evidence="13">
    <location>
        <begin position="137"/>
        <end position="165"/>
    </location>
</feature>
<keyword evidence="9" id="KW-0067">ATP-binding</keyword>
<dbReference type="SMART" id="SM00490">
    <property type="entry name" value="HELICc"/>
    <property type="match status" value="1"/>
</dbReference>
<comment type="similarity">
    <text evidence="2">Belongs to the COX20 family.</text>
</comment>
<dbReference type="AlphaFoldDB" id="A0A2R5GF67"/>
<dbReference type="PROSITE" id="PS51195">
    <property type="entry name" value="Q_MOTIF"/>
    <property type="match status" value="1"/>
</dbReference>
<accession>A0A2R5GF67</accession>
<keyword evidence="11" id="KW-0496">Mitochondrion</keyword>
<evidence type="ECO:0000256" key="5">
    <source>
        <dbReference type="ARBA" id="ARBA00022741"/>
    </source>
</evidence>
<name>A0A2R5GF67_9STRA</name>
<keyword evidence="4" id="KW-0812">Transmembrane</keyword>
<keyword evidence="5" id="KW-0547">Nucleotide-binding</keyword>
<dbReference type="Proteomes" id="UP000241890">
    <property type="component" value="Unassembled WGS sequence"/>
</dbReference>
<dbReference type="GO" id="GO:0033617">
    <property type="term" value="P:mitochondrial respiratory chain complex IV assembly"/>
    <property type="evidence" value="ECO:0007669"/>
    <property type="project" value="InterPro"/>
</dbReference>
<evidence type="ECO:0000256" key="11">
    <source>
        <dbReference type="ARBA" id="ARBA00023128"/>
    </source>
</evidence>
<dbReference type="CDD" id="cd00268">
    <property type="entry name" value="DEADc"/>
    <property type="match status" value="1"/>
</dbReference>
<dbReference type="SMART" id="SM00487">
    <property type="entry name" value="DEXDc"/>
    <property type="match status" value="1"/>
</dbReference>
<dbReference type="Pfam" id="PF00270">
    <property type="entry name" value="DEAD"/>
    <property type="match status" value="1"/>
</dbReference>
<dbReference type="Pfam" id="PF12597">
    <property type="entry name" value="Cox20"/>
    <property type="match status" value="1"/>
</dbReference>
<evidence type="ECO:0000256" key="6">
    <source>
        <dbReference type="ARBA" id="ARBA00022792"/>
    </source>
</evidence>
<dbReference type="InterPro" id="IPR027417">
    <property type="entry name" value="P-loop_NTPase"/>
</dbReference>
<evidence type="ECO:0000259" key="15">
    <source>
        <dbReference type="PROSITE" id="PS51192"/>
    </source>
</evidence>
<dbReference type="InParanoid" id="A0A2R5GF67"/>
<dbReference type="InterPro" id="IPR022533">
    <property type="entry name" value="Cox20"/>
</dbReference>
<keyword evidence="19" id="KW-1185">Reference proteome</keyword>
<dbReference type="GO" id="GO:0005743">
    <property type="term" value="C:mitochondrial inner membrane"/>
    <property type="evidence" value="ECO:0007669"/>
    <property type="project" value="UniProtKB-SubCell"/>
</dbReference>
<proteinExistence type="inferred from homology"/>
<protein>
    <recommendedName>
        <fullName evidence="3">Cytochrome c oxidase assembly protein COX20, mitochondrial</fullName>
    </recommendedName>
</protein>
<dbReference type="Pfam" id="PF00271">
    <property type="entry name" value="Helicase_C"/>
    <property type="match status" value="1"/>
</dbReference>
<organism evidence="18 19">
    <name type="scientific">Hondaea fermentalgiana</name>
    <dbReference type="NCBI Taxonomy" id="2315210"/>
    <lineage>
        <taxon>Eukaryota</taxon>
        <taxon>Sar</taxon>
        <taxon>Stramenopiles</taxon>
        <taxon>Bigyra</taxon>
        <taxon>Labyrinthulomycetes</taxon>
        <taxon>Thraustochytrida</taxon>
        <taxon>Thraustochytriidae</taxon>
        <taxon>Hondaea</taxon>
    </lineage>
</organism>
<evidence type="ECO:0000256" key="3">
    <source>
        <dbReference type="ARBA" id="ARBA00017689"/>
    </source>
</evidence>
<gene>
    <name evidence="18" type="ORF">FCC1311_026952</name>
</gene>
<evidence type="ECO:0000259" key="17">
    <source>
        <dbReference type="PROSITE" id="PS51195"/>
    </source>
</evidence>
<evidence type="ECO:0000256" key="4">
    <source>
        <dbReference type="ARBA" id="ARBA00022692"/>
    </source>
</evidence>
<dbReference type="GO" id="GO:0005524">
    <property type="term" value="F:ATP binding"/>
    <property type="evidence" value="ECO:0007669"/>
    <property type="project" value="UniProtKB-KW"/>
</dbReference>
<dbReference type="CDD" id="cd18787">
    <property type="entry name" value="SF2_C_DEAD"/>
    <property type="match status" value="1"/>
</dbReference>
<feature type="domain" description="Helicase C-terminal" evidence="16">
    <location>
        <begin position="435"/>
        <end position="590"/>
    </location>
</feature>
<evidence type="ECO:0000256" key="7">
    <source>
        <dbReference type="ARBA" id="ARBA00022801"/>
    </source>
</evidence>
<feature type="region of interest" description="Disordered" evidence="14">
    <location>
        <begin position="90"/>
        <end position="111"/>
    </location>
</feature>
<dbReference type="GO" id="GO:0003676">
    <property type="term" value="F:nucleic acid binding"/>
    <property type="evidence" value="ECO:0007669"/>
    <property type="project" value="InterPro"/>
</dbReference>
<evidence type="ECO:0000256" key="10">
    <source>
        <dbReference type="ARBA" id="ARBA00022989"/>
    </source>
</evidence>
<dbReference type="SUPFAM" id="SSF52540">
    <property type="entry name" value="P-loop containing nucleoside triphosphate hydrolases"/>
    <property type="match status" value="1"/>
</dbReference>
<evidence type="ECO:0000256" key="8">
    <source>
        <dbReference type="ARBA" id="ARBA00022806"/>
    </source>
</evidence>
<dbReference type="Gene3D" id="3.40.50.300">
    <property type="entry name" value="P-loop containing nucleotide triphosphate hydrolases"/>
    <property type="match status" value="2"/>
</dbReference>
<evidence type="ECO:0000256" key="13">
    <source>
        <dbReference type="PROSITE-ProRule" id="PRU00552"/>
    </source>
</evidence>
<dbReference type="InterPro" id="IPR014014">
    <property type="entry name" value="RNA_helicase_DEAD_Q_motif"/>
</dbReference>
<dbReference type="PANTHER" id="PTHR47960">
    <property type="entry name" value="DEAD-BOX ATP-DEPENDENT RNA HELICASE 50"/>
    <property type="match status" value="1"/>
</dbReference>
<feature type="compositionally biased region" description="Low complexity" evidence="14">
    <location>
        <begin position="90"/>
        <end position="99"/>
    </location>
</feature>
<keyword evidence="12" id="KW-0472">Membrane</keyword>
<dbReference type="InterPro" id="IPR044742">
    <property type="entry name" value="DEAD/DEAH_RhlB"/>
</dbReference>
<keyword evidence="10" id="KW-1133">Transmembrane helix</keyword>
<sequence>MGSGPQALWDVPCAWESAALGVASGAVVGAHRYFGTRHHISAIDWGIKMMCVVSIISFAGCRYEYHEKRSKMLDSIKLMNDPGWVSSSGVSASVSSADADSGEARKRGNPATAQLREWVKTGNREELSFEDSKGTRQKFGELGLGAEITEAFAEMRLREPTAIQEMSVPALLKLAKESDQEPDAGKNDIRHIPCAAIASETGSGKTLAFLAPVMQRLKIEERITGVNEKRARPRALVLSPTRELCDQISMVARKISHTAKLRVASLTGGVSQRAQRYNESRPLDLVVSTPSRCMYLWDERRLFLGDVRYLVIDEADTVLAEDAGFRNEIAHLIRLLAEKADLRMIVFTGATVIASRNKANAMVRKHAYGRDDATAQSMQWMQACAKAFKGNLHVFRSPGLGALNPNLRFEVIPCPQISKHASLGSAIQSYIESPAVVQDASRRETRTIVFCNSLASCRSTGYYLEGEEHESGYAVFSIHGGMGPELRASQWDAFNQPPPSYATSVQHKILLCTDLAARGLDFNVDHVIMFDLPSSISDFVHRVGRTARGMGEKGLVTLIVKDTHHDRRLADTLMQAVLPAKERARLTNPYAAIRSPEAPPPTSFRQRKGTNKFSRNKANSKNNRRTRR</sequence>
<evidence type="ECO:0000313" key="19">
    <source>
        <dbReference type="Proteomes" id="UP000241890"/>
    </source>
</evidence>
<dbReference type="InterPro" id="IPR011545">
    <property type="entry name" value="DEAD/DEAH_box_helicase_dom"/>
</dbReference>
<keyword evidence="7" id="KW-0378">Hydrolase</keyword>
<dbReference type="EMBL" id="BEYU01000021">
    <property type="protein sequence ID" value="GBG26474.1"/>
    <property type="molecule type" value="Genomic_DNA"/>
</dbReference>
<reference evidence="18 19" key="1">
    <citation type="submission" date="2017-12" db="EMBL/GenBank/DDBJ databases">
        <title>Sequencing, de novo assembly and annotation of complete genome of a new Thraustochytrid species, strain FCC1311.</title>
        <authorList>
            <person name="Sedici K."/>
            <person name="Godart F."/>
            <person name="Aiese Cigliano R."/>
            <person name="Sanseverino W."/>
            <person name="Barakat M."/>
            <person name="Ortet P."/>
            <person name="Marechal E."/>
            <person name="Cagnac O."/>
            <person name="Amato A."/>
        </authorList>
    </citation>
    <scope>NUCLEOTIDE SEQUENCE [LARGE SCALE GENOMIC DNA]</scope>
</reference>
<comment type="subcellular location">
    <subcellularLocation>
        <location evidence="1">Mitochondrion inner membrane</location>
    </subcellularLocation>
</comment>
<dbReference type="GO" id="GO:0003724">
    <property type="term" value="F:RNA helicase activity"/>
    <property type="evidence" value="ECO:0007669"/>
    <property type="project" value="InterPro"/>
</dbReference>
<dbReference type="PROSITE" id="PS51192">
    <property type="entry name" value="HELICASE_ATP_BIND_1"/>
    <property type="match status" value="1"/>
</dbReference>
<keyword evidence="8 18" id="KW-0347">Helicase</keyword>
<evidence type="ECO:0000313" key="18">
    <source>
        <dbReference type="EMBL" id="GBG26474.1"/>
    </source>
</evidence>
<dbReference type="PROSITE" id="PS51194">
    <property type="entry name" value="HELICASE_CTER"/>
    <property type="match status" value="1"/>
</dbReference>